<sequence>MTLIELLIVIVILATLTAAALPILTPTTSGRRLRETSRSLNTYLTQQQSQAISTRRPVGVALKRLSSETGRAADRGVCLEVVPVEVPVPYAGFDENSRMRVALNPNVPGQVVLDFITRGNTHQPNSDNLPLGWDADLVAPILLRLGDVVEVLGNQYRIVDSGTMAISNSYLEGHLGASSSATPAQIGAVPINNTGQLIEPVYDAAGQRLSTASIRTGNSASPFWSEPCPYKIHRQPVTTSSDPFQLPEGTAIDLEASGIVGEVPFHYEDGDNTAELMENVSDGPVFIMFSPEGNVERVQYRRVQYNQDGNLVSSTLLGIPATNISLLVGSRELIPADTTLDLVGGTETERETEKAKLNWLNLESRWVTIGSQNGNIVTTENAFVNVATLPPVDFDQDGSMSPLDIRRTQIQAAQEFAREMRRTTGG</sequence>
<accession>A0A9X2FDL7</accession>
<dbReference type="EMBL" id="JAMXLR010000087">
    <property type="protein sequence ID" value="MCO6047030.1"/>
    <property type="molecule type" value="Genomic_DNA"/>
</dbReference>
<evidence type="ECO:0008006" key="3">
    <source>
        <dbReference type="Google" id="ProtNLM"/>
    </source>
</evidence>
<comment type="caution">
    <text evidence="1">The sequence shown here is derived from an EMBL/GenBank/DDBJ whole genome shotgun (WGS) entry which is preliminary data.</text>
</comment>
<protein>
    <recommendedName>
        <fullName evidence="3">Prepilin-type N-terminal cleavage/methylation domain-containing protein</fullName>
    </recommendedName>
</protein>
<name>A0A9X2FDL7_9BACT</name>
<dbReference type="Proteomes" id="UP001155241">
    <property type="component" value="Unassembled WGS sequence"/>
</dbReference>
<gene>
    <name evidence="1" type="ORF">NG895_24285</name>
</gene>
<dbReference type="Gene3D" id="3.30.700.10">
    <property type="entry name" value="Glycoprotein, Type 4 Pilin"/>
    <property type="match status" value="1"/>
</dbReference>
<dbReference type="InterPro" id="IPR045584">
    <property type="entry name" value="Pilin-like"/>
</dbReference>
<evidence type="ECO:0000313" key="2">
    <source>
        <dbReference type="Proteomes" id="UP001155241"/>
    </source>
</evidence>
<dbReference type="AlphaFoldDB" id="A0A9X2FDL7"/>
<keyword evidence="2" id="KW-1185">Reference proteome</keyword>
<organism evidence="1 2">
    <name type="scientific">Aeoliella straminimaris</name>
    <dbReference type="NCBI Taxonomy" id="2954799"/>
    <lineage>
        <taxon>Bacteria</taxon>
        <taxon>Pseudomonadati</taxon>
        <taxon>Planctomycetota</taxon>
        <taxon>Planctomycetia</taxon>
        <taxon>Pirellulales</taxon>
        <taxon>Lacipirellulaceae</taxon>
        <taxon>Aeoliella</taxon>
    </lineage>
</organism>
<dbReference type="SUPFAM" id="SSF54523">
    <property type="entry name" value="Pili subunits"/>
    <property type="match status" value="1"/>
</dbReference>
<evidence type="ECO:0000313" key="1">
    <source>
        <dbReference type="EMBL" id="MCO6047030.1"/>
    </source>
</evidence>
<proteinExistence type="predicted"/>
<reference evidence="1" key="1">
    <citation type="submission" date="2022-06" db="EMBL/GenBank/DDBJ databases">
        <title>Aeoliella straminimaris, a novel planctomycete from sediments.</title>
        <authorList>
            <person name="Vitorino I.R."/>
            <person name="Lage O.M."/>
        </authorList>
    </citation>
    <scope>NUCLEOTIDE SEQUENCE</scope>
    <source>
        <strain evidence="1">ICT_H6.2</strain>
    </source>
</reference>